<evidence type="ECO:0000256" key="1">
    <source>
        <dbReference type="ARBA" id="ARBA00006817"/>
    </source>
</evidence>
<name>A0ABX7GUE9_9GAMM</name>
<sequence length="136" mass="15638">MNKLSTETLSVVVEREIPHPPEKIWRALTQPHLIEEWLMKNDFKPVVKQRFTLSGDWGSVDCQVLEIEPNKSLSYTWAAMGLESVVTWTLTPTSAGTHLRMEHSGFHADQQQAYKGAQYGWQKFFASMEEVLARMD</sequence>
<accession>A0ABX7GUE9</accession>
<dbReference type="RefSeq" id="WP_188796560.1">
    <property type="nucleotide sequence ID" value="NZ_BMIZ01000001.1"/>
</dbReference>
<evidence type="ECO:0000313" key="3">
    <source>
        <dbReference type="EMBL" id="QRN54036.1"/>
    </source>
</evidence>
<dbReference type="SUPFAM" id="SSF55961">
    <property type="entry name" value="Bet v1-like"/>
    <property type="match status" value="1"/>
</dbReference>
<evidence type="ECO:0000313" key="4">
    <source>
        <dbReference type="Proteomes" id="UP000663181"/>
    </source>
</evidence>
<dbReference type="Pfam" id="PF08327">
    <property type="entry name" value="AHSA1"/>
    <property type="match status" value="1"/>
</dbReference>
<reference evidence="3 4" key="1">
    <citation type="submission" date="2020-10" db="EMBL/GenBank/DDBJ databases">
        <title>Phylogeny of dyella-like bacteria.</title>
        <authorList>
            <person name="Fu J."/>
        </authorList>
    </citation>
    <scope>NUCLEOTIDE SEQUENCE [LARGE SCALE GENOMIC DNA]</scope>
    <source>
        <strain evidence="3 4">DHOB09</strain>
    </source>
</reference>
<gene>
    <name evidence="3" type="ORF">ISN74_01100</name>
</gene>
<organism evidence="3 4">
    <name type="scientific">Dyella caseinilytica</name>
    <dbReference type="NCBI Taxonomy" id="1849581"/>
    <lineage>
        <taxon>Bacteria</taxon>
        <taxon>Pseudomonadati</taxon>
        <taxon>Pseudomonadota</taxon>
        <taxon>Gammaproteobacteria</taxon>
        <taxon>Lysobacterales</taxon>
        <taxon>Rhodanobacteraceae</taxon>
        <taxon>Dyella</taxon>
    </lineage>
</organism>
<feature type="domain" description="Activator of Hsp90 ATPase homologue 1/2-like C-terminal" evidence="2">
    <location>
        <begin position="19"/>
        <end position="132"/>
    </location>
</feature>
<keyword evidence="4" id="KW-1185">Reference proteome</keyword>
<dbReference type="CDD" id="cd07814">
    <property type="entry name" value="SRPBCC_CalC_Aha1-like"/>
    <property type="match status" value="1"/>
</dbReference>
<protein>
    <submittedName>
        <fullName evidence="3">SRPBCC domain-containing protein</fullName>
    </submittedName>
</protein>
<proteinExistence type="inferred from homology"/>
<dbReference type="Gene3D" id="3.30.530.20">
    <property type="match status" value="1"/>
</dbReference>
<evidence type="ECO:0000259" key="2">
    <source>
        <dbReference type="Pfam" id="PF08327"/>
    </source>
</evidence>
<dbReference type="InterPro" id="IPR013538">
    <property type="entry name" value="ASHA1/2-like_C"/>
</dbReference>
<dbReference type="InterPro" id="IPR023393">
    <property type="entry name" value="START-like_dom_sf"/>
</dbReference>
<comment type="similarity">
    <text evidence="1">Belongs to the AHA1 family.</text>
</comment>
<dbReference type="Proteomes" id="UP000663181">
    <property type="component" value="Chromosome"/>
</dbReference>
<dbReference type="EMBL" id="CP064030">
    <property type="protein sequence ID" value="QRN54036.1"/>
    <property type="molecule type" value="Genomic_DNA"/>
</dbReference>